<evidence type="ECO:0000313" key="14">
    <source>
        <dbReference type="EMBL" id="AFM93868.1"/>
    </source>
</evidence>
<comment type="similarity">
    <text evidence="5">Belongs to the alphaherpesvirinae VP22 tegument protein family.</text>
</comment>
<gene>
    <name evidence="14" type="ORF">HHVG_00051</name>
</gene>
<keyword evidence="8" id="KW-1048">Host nucleus</keyword>
<protein>
    <recommendedName>
        <fullName evidence="6">Tegument protein VP22</fullName>
    </recommendedName>
</protein>
<evidence type="ECO:0000256" key="11">
    <source>
        <dbReference type="ARBA" id="ARBA00022844"/>
    </source>
</evidence>
<evidence type="ECO:0000256" key="6">
    <source>
        <dbReference type="ARBA" id="ARBA00014377"/>
    </source>
</evidence>
<feature type="region of interest" description="Disordered" evidence="13">
    <location>
        <begin position="272"/>
        <end position="313"/>
    </location>
</feature>
<evidence type="ECO:0000256" key="2">
    <source>
        <dbReference type="ARBA" id="ARBA00004147"/>
    </source>
</evidence>
<keyword evidence="10" id="KW-1040">Host Golgi apparatus</keyword>
<keyword evidence="9" id="KW-0920">Virion tegument</keyword>
<evidence type="ECO:0000256" key="10">
    <source>
        <dbReference type="ARBA" id="ARBA00022812"/>
    </source>
</evidence>
<dbReference type="GO" id="GO:0044177">
    <property type="term" value="C:host cell Golgi apparatus"/>
    <property type="evidence" value="ECO:0007669"/>
    <property type="project" value="UniProtKB-SubCell"/>
</dbReference>
<feature type="compositionally biased region" description="Low complexity" evidence="13">
    <location>
        <begin position="272"/>
        <end position="294"/>
    </location>
</feature>
<dbReference type="EMBL" id="JX112656">
    <property type="protein sequence ID" value="AFM93868.1"/>
    <property type="molecule type" value="Genomic_DNA"/>
</dbReference>
<dbReference type="Pfam" id="PF04823">
    <property type="entry name" value="Herpes_UL49_2"/>
    <property type="match status" value="1"/>
</dbReference>
<sequence length="313" mass="33274">MTSRRSVKSCPREAPRGTHEELYYGPVSPADPESPRDDFRRGAGPMRARPRGEVRFLHYDEAGYALYRDSSSSSDDDESRDTARPRRSASVAGSHGPGPARAPPPPGGPVGAGGRSHAPPARTPKMTRGAPKASATPATDPARGRRPAQADSAVLLDAPAPTASGRTKTPAQGLAKKLHFSTAPPSPTAPWTPRVAGFNKRVFCAAVGRLAATHARLAAVQLWDMSRPHTDEDLNELLDLTTIRVTVCEGKNLLQRANELVNPDAAQDVDATAAARGRPAGRAAATARAPARSASRPRRPLRVATRPRSDDRQ</sequence>
<organismHost>
    <name type="scientific">Homo sapiens</name>
    <name type="common">Human</name>
    <dbReference type="NCBI Taxonomy" id="9606"/>
</organismHost>
<name>I6UG84_HHV21</name>
<dbReference type="GO" id="GO:0042025">
    <property type="term" value="C:host cell nucleus"/>
    <property type="evidence" value="ECO:0007669"/>
    <property type="project" value="UniProtKB-SubCell"/>
</dbReference>
<dbReference type="GO" id="GO:0019033">
    <property type="term" value="C:viral tegument"/>
    <property type="evidence" value="ECO:0007669"/>
    <property type="project" value="UniProtKB-SubCell"/>
</dbReference>
<feature type="compositionally biased region" description="Basic and acidic residues" evidence="13">
    <location>
        <begin position="50"/>
        <end position="61"/>
    </location>
</feature>
<comment type="subcellular location">
    <subcellularLocation>
        <location evidence="1">Host Golgi apparatus</location>
    </subcellularLocation>
    <subcellularLocation>
        <location evidence="3">Host cytoplasm</location>
    </subcellularLocation>
    <subcellularLocation>
        <location evidence="2">Host nucleus</location>
    </subcellularLocation>
    <subcellularLocation>
        <location evidence="4">Virion tegument</location>
    </subcellularLocation>
</comment>
<keyword evidence="12" id="KW-1035">Host cytoplasm</keyword>
<feature type="compositionally biased region" description="Basic and acidic residues" evidence="13">
    <location>
        <begin position="10"/>
        <end position="22"/>
    </location>
</feature>
<feature type="region of interest" description="Disordered" evidence="13">
    <location>
        <begin position="1"/>
        <end position="150"/>
    </location>
</feature>
<evidence type="ECO:0000256" key="13">
    <source>
        <dbReference type="SAM" id="MobiDB-lite"/>
    </source>
</evidence>
<evidence type="ECO:0000256" key="1">
    <source>
        <dbReference type="ARBA" id="ARBA00004136"/>
    </source>
</evidence>
<evidence type="ECO:0000256" key="5">
    <source>
        <dbReference type="ARBA" id="ARBA00005604"/>
    </source>
</evidence>
<keyword evidence="7" id="KW-0597">Phosphoprotein</keyword>
<reference evidence="14" key="1">
    <citation type="submission" date="2012-05" db="EMBL/GenBank/DDBJ databases">
        <title>The genome sequence of Human herpesvirus 2 strain 186.</title>
        <authorList>
            <consortium name="The Broad Institute Genome Sequencing Platform"/>
            <consortium name="The Broad Institute Genome Sequencing Center for Infectious Disease"/>
            <person name="Henn M.R."/>
            <person name="Newman R.M."/>
            <person name="Colgrove R."/>
            <person name="Young S.K."/>
            <person name="Zeng Q."/>
            <person name="Gargeya S."/>
            <person name="Alvarado L."/>
            <person name="Berlin A."/>
            <person name="Chapman S.B."/>
            <person name="Chen Z."/>
            <person name="Freedman E."/>
            <person name="Gellesch M."/>
            <person name="Goldberg J."/>
            <person name="Griggs A."/>
            <person name="Gujja S."/>
            <person name="Heilman E.R."/>
            <person name="Heiman D."/>
            <person name="Howarth C."/>
            <person name="Larson L."/>
            <person name="Mehta T."/>
            <person name="Neiman D."/>
            <person name="Pearson M."/>
            <person name="Roberts A."/>
            <person name="Saif S."/>
            <person name="Shea T."/>
            <person name="Shenoy N."/>
            <person name="Sisk P."/>
            <person name="Stolte C."/>
            <person name="Sykes S."/>
            <person name="White J."/>
            <person name="Yandava C."/>
            <person name="Haas B."/>
            <person name="Nusbaum C."/>
            <person name="Knipe D."/>
            <person name="Birren B."/>
        </authorList>
    </citation>
    <scope>NUCLEOTIDE SEQUENCE</scope>
    <source>
        <strain evidence="14">186</strain>
    </source>
</reference>
<organism evidence="14">
    <name type="scientific">Human herpesvirus 2 (strain 186)</name>
    <name type="common">HHV-2</name>
    <name type="synonym">Human herpes simplex virus 2</name>
    <dbReference type="NCBI Taxonomy" id="10312"/>
    <lineage>
        <taxon>Viruses</taxon>
        <taxon>Duplodnaviria</taxon>
        <taxon>Heunggongvirae</taxon>
        <taxon>Peploviricota</taxon>
        <taxon>Herviviricetes</taxon>
        <taxon>Herpesvirales</taxon>
        <taxon>Orthoherpesviridae</taxon>
        <taxon>Alphaherpesvirinae</taxon>
        <taxon>Simplexvirus</taxon>
        <taxon>Simplexvirus humanalpha2</taxon>
        <taxon>Human herpesvirus 2</taxon>
    </lineage>
</organism>
<evidence type="ECO:0000256" key="7">
    <source>
        <dbReference type="ARBA" id="ARBA00022553"/>
    </source>
</evidence>
<evidence type="ECO:0000256" key="8">
    <source>
        <dbReference type="ARBA" id="ARBA00022562"/>
    </source>
</evidence>
<evidence type="ECO:0000256" key="4">
    <source>
        <dbReference type="ARBA" id="ARBA00004535"/>
    </source>
</evidence>
<accession>I6UG84</accession>
<dbReference type="InterPro" id="IPR006908">
    <property type="entry name" value="Herpes_UL49"/>
</dbReference>
<proteinExistence type="inferred from homology"/>
<evidence type="ECO:0000256" key="9">
    <source>
        <dbReference type="ARBA" id="ARBA00022580"/>
    </source>
</evidence>
<evidence type="ECO:0000256" key="3">
    <source>
        <dbReference type="ARBA" id="ARBA00004192"/>
    </source>
</evidence>
<keyword evidence="11" id="KW-0946">Virion</keyword>
<evidence type="ECO:0000256" key="12">
    <source>
        <dbReference type="ARBA" id="ARBA00023200"/>
    </source>
</evidence>